<protein>
    <submittedName>
        <fullName evidence="1">MFS transporter</fullName>
    </submittedName>
</protein>
<evidence type="ECO:0000313" key="2">
    <source>
        <dbReference type="Proteomes" id="UP001377168"/>
    </source>
</evidence>
<name>A0ACC6Q719_9ACTN</name>
<dbReference type="EMBL" id="JBBKAJ010000022">
    <property type="protein sequence ID" value="MEJ8639515.1"/>
    <property type="molecule type" value="Genomic_DNA"/>
</dbReference>
<evidence type="ECO:0000313" key="1">
    <source>
        <dbReference type="EMBL" id="MEJ8639515.1"/>
    </source>
</evidence>
<reference evidence="1" key="1">
    <citation type="submission" date="2024-03" db="EMBL/GenBank/DDBJ databases">
        <title>Novel Streptomyces species of biotechnological and ecological value are a feature of Machair soil.</title>
        <authorList>
            <person name="Prole J.R."/>
            <person name="Goodfellow M."/>
            <person name="Allenby N."/>
            <person name="Ward A.C."/>
        </authorList>
    </citation>
    <scope>NUCLEOTIDE SEQUENCE</scope>
    <source>
        <strain evidence="1">MS2.AVA.5</strain>
    </source>
</reference>
<dbReference type="Proteomes" id="UP001377168">
    <property type="component" value="Unassembled WGS sequence"/>
</dbReference>
<keyword evidence="2" id="KW-1185">Reference proteome</keyword>
<organism evidence="1 2">
    <name type="scientific">Streptomyces achmelvichensis</name>
    <dbReference type="NCBI Taxonomy" id="3134111"/>
    <lineage>
        <taxon>Bacteria</taxon>
        <taxon>Bacillati</taxon>
        <taxon>Actinomycetota</taxon>
        <taxon>Actinomycetes</taxon>
        <taxon>Kitasatosporales</taxon>
        <taxon>Streptomycetaceae</taxon>
        <taxon>Streptomyces</taxon>
    </lineage>
</organism>
<comment type="caution">
    <text evidence="1">The sequence shown here is derived from an EMBL/GenBank/DDBJ whole genome shotgun (WGS) entry which is preliminary data.</text>
</comment>
<proteinExistence type="predicted"/>
<sequence length="428" mass="44448">MSAHQRRIRAGRLWILAGIVLLSINLRPAITGTAPVLGELRARYGLDDTGAAVLTTLPVLCLGVFASLAPPLARRIGTEPAIVAALSLITAGIGLRGLASPVALYTGTVLAGTGIAIGNVLLPAIIKHRFPIRTGTLTGIAMTIMAASGAVAAGLAIPLDEMIGWHLAFMAWALPSLAAALLWVRNARKAPRYRRIAPASRGRHARRPDPVPADAEPTGRLLRSRLAWAVAGFLGAVSCTFYVLVSWLPMILQDYGYTGSESAAMLSVMMLVGIPFGFVVPLAATRLTDQRPLLLGVLAVMAAGLGGLVLAPGQAWTWVLVTGVATGSAFPLAIILLALRSPSPPTTARLSGMAQTVGYLLAALGPLTMGLLRSATGSWQTPLLVLLALLVPKTVLGLYAARPGLVHSRLIATGTSPDADTALALSSR</sequence>
<gene>
    <name evidence="1" type="ORF">WKI67_39855</name>
</gene>
<accession>A0ACC6Q719</accession>